<organism evidence="1 2">
    <name type="scientific">Polyporus arcularius HHB13444</name>
    <dbReference type="NCBI Taxonomy" id="1314778"/>
    <lineage>
        <taxon>Eukaryota</taxon>
        <taxon>Fungi</taxon>
        <taxon>Dikarya</taxon>
        <taxon>Basidiomycota</taxon>
        <taxon>Agaricomycotina</taxon>
        <taxon>Agaricomycetes</taxon>
        <taxon>Polyporales</taxon>
        <taxon>Polyporaceae</taxon>
        <taxon>Polyporus</taxon>
    </lineage>
</organism>
<name>A0A5C3NNT1_9APHY</name>
<reference evidence="1 2" key="1">
    <citation type="journal article" date="2019" name="Nat. Ecol. Evol.">
        <title>Megaphylogeny resolves global patterns of mushroom evolution.</title>
        <authorList>
            <person name="Varga T."/>
            <person name="Krizsan K."/>
            <person name="Foldi C."/>
            <person name="Dima B."/>
            <person name="Sanchez-Garcia M."/>
            <person name="Sanchez-Ramirez S."/>
            <person name="Szollosi G.J."/>
            <person name="Szarkandi J.G."/>
            <person name="Papp V."/>
            <person name="Albert L."/>
            <person name="Andreopoulos W."/>
            <person name="Angelini C."/>
            <person name="Antonin V."/>
            <person name="Barry K.W."/>
            <person name="Bougher N.L."/>
            <person name="Buchanan P."/>
            <person name="Buyck B."/>
            <person name="Bense V."/>
            <person name="Catcheside P."/>
            <person name="Chovatia M."/>
            <person name="Cooper J."/>
            <person name="Damon W."/>
            <person name="Desjardin D."/>
            <person name="Finy P."/>
            <person name="Geml J."/>
            <person name="Haridas S."/>
            <person name="Hughes K."/>
            <person name="Justo A."/>
            <person name="Karasinski D."/>
            <person name="Kautmanova I."/>
            <person name="Kiss B."/>
            <person name="Kocsube S."/>
            <person name="Kotiranta H."/>
            <person name="LaButti K.M."/>
            <person name="Lechner B.E."/>
            <person name="Liimatainen K."/>
            <person name="Lipzen A."/>
            <person name="Lukacs Z."/>
            <person name="Mihaltcheva S."/>
            <person name="Morgado L.N."/>
            <person name="Niskanen T."/>
            <person name="Noordeloos M.E."/>
            <person name="Ohm R.A."/>
            <person name="Ortiz-Santana B."/>
            <person name="Ovrebo C."/>
            <person name="Racz N."/>
            <person name="Riley R."/>
            <person name="Savchenko A."/>
            <person name="Shiryaev A."/>
            <person name="Soop K."/>
            <person name="Spirin V."/>
            <person name="Szebenyi C."/>
            <person name="Tomsovsky M."/>
            <person name="Tulloss R.E."/>
            <person name="Uehling J."/>
            <person name="Grigoriev I.V."/>
            <person name="Vagvolgyi C."/>
            <person name="Papp T."/>
            <person name="Martin F.M."/>
            <person name="Miettinen O."/>
            <person name="Hibbett D.S."/>
            <person name="Nagy L.G."/>
        </authorList>
    </citation>
    <scope>NUCLEOTIDE SEQUENCE [LARGE SCALE GENOMIC DNA]</scope>
    <source>
        <strain evidence="1 2">HHB13444</strain>
    </source>
</reference>
<dbReference type="EMBL" id="ML212392">
    <property type="protein sequence ID" value="TFK78672.1"/>
    <property type="molecule type" value="Genomic_DNA"/>
</dbReference>
<proteinExistence type="predicted"/>
<evidence type="ECO:0000313" key="1">
    <source>
        <dbReference type="EMBL" id="TFK78672.1"/>
    </source>
</evidence>
<feature type="non-terminal residue" evidence="1">
    <location>
        <position position="1"/>
    </location>
</feature>
<dbReference type="AlphaFoldDB" id="A0A5C3NNT1"/>
<dbReference type="Proteomes" id="UP000308197">
    <property type="component" value="Unassembled WGS sequence"/>
</dbReference>
<dbReference type="InParanoid" id="A0A5C3NNT1"/>
<sequence>SRHYVLFDKMLPQNMSGDELEAPKAIHRRYRIIDAQWMSTALRTFLRRLDSIYLEYCATRGGGGSGPRERIPYATPKVEDNPAPDGLWRNCYDDAWLASRPAHRLRKLQIIDSDYDFSLNVEFDEDAAMAEDGSEDEIEAGL</sequence>
<evidence type="ECO:0000313" key="2">
    <source>
        <dbReference type="Proteomes" id="UP000308197"/>
    </source>
</evidence>
<gene>
    <name evidence="1" type="ORF">K466DRAFT_506932</name>
</gene>
<keyword evidence="2" id="KW-1185">Reference proteome</keyword>
<accession>A0A5C3NNT1</accession>
<protein>
    <submittedName>
        <fullName evidence="1">Uncharacterized protein</fullName>
    </submittedName>
</protein>